<evidence type="ECO:0000256" key="4">
    <source>
        <dbReference type="ARBA" id="ARBA00022692"/>
    </source>
</evidence>
<evidence type="ECO:0000256" key="9">
    <source>
        <dbReference type="SAM" id="MobiDB-lite"/>
    </source>
</evidence>
<dbReference type="RefSeq" id="WP_301198136.1">
    <property type="nucleotide sequence ID" value="NZ_JAPDPI010000006.1"/>
</dbReference>
<evidence type="ECO:0000256" key="7">
    <source>
        <dbReference type="ARBA" id="ARBA00023237"/>
    </source>
</evidence>
<evidence type="ECO:0000256" key="8">
    <source>
        <dbReference type="PROSITE-ProRule" id="PRU01360"/>
    </source>
</evidence>
<dbReference type="GO" id="GO:0044718">
    <property type="term" value="P:siderophore transmembrane transport"/>
    <property type="evidence" value="ECO:0007669"/>
    <property type="project" value="TreeGrafter"/>
</dbReference>
<dbReference type="Pfam" id="PF07715">
    <property type="entry name" value="Plug"/>
    <property type="match status" value="1"/>
</dbReference>
<sequence>MKNVLFKYMVAVMALGIFSNHINAQQEKPIININELTLEQMKNYTQDDLLQLPFEDLIALVKKFKLSSVQELYNLLLNPTQSTASKMEEDVFQSPLATTVITADELKKSGARSIPEALKLAPGFIVREKTNGNYDVHIRGNDFIAPGSDLSNSVNSTTLVMIDNRPVYNSFLGATFWENLPISVNDIDKIEIIYGPSAALYGPNAVSGVIHLITKKADKDGFQTDFDIQAGNNNTKIASGAFNYKNENWAFNLSGNYTNSDRFQDTYYIPQLNEEVSGEEVGAQNAIKDTNYIASEFTNDYSLAKDQGAFNIGISYHPSDNIELTYRGSYQASTIQTAYMDVGSVISTRKSSSFSNSLNLNIGNFDGHFSLLSGNLNAIKGMPGYEYDYKEAIGKMGYNFKYKNLVVRPGVTANYAYYSDEDYVDVEANTGLLNGSAELGTIQGSLRLDYTAFERLRIVGAWLQGYFYKPERSYNSYQFASSYKASDKTLIRMVASKSNSSPFVLNTYMDKSIQMFMPANETNEEGTSLSLNMVGNENLKPQEMNMLELGVRHNFMKNLHADVSVFYNKSKNYSQLVSEQRNPGEQETGSAPEEEINQEPGSSITITESMQNMDLKSSQFGVTASLKYVMSHKFNAAIFATYQKTDLDDFKISDATVYQELTGEAIDPMTLNQDPAYISMEHQYTPSFFGGASFNYAPSKKWNINTSVYGYSKQKSFYTEGRSFMNVEIDPKISFNLKTSYQVNNWMQIYVNARNLTNNTNREFMFTDKTGGIYMGGVNIKL</sequence>
<keyword evidence="13" id="KW-1185">Reference proteome</keyword>
<keyword evidence="6 8" id="KW-0472">Membrane</keyword>
<keyword evidence="3 8" id="KW-1134">Transmembrane beta strand</keyword>
<reference evidence="12" key="1">
    <citation type="submission" date="2022-10" db="EMBL/GenBank/DDBJ databases">
        <authorList>
            <person name="Yu W.X."/>
        </authorList>
    </citation>
    <scope>NUCLEOTIDE SEQUENCE</scope>
    <source>
        <strain evidence="12">D04</strain>
    </source>
</reference>
<keyword evidence="12" id="KW-0675">Receptor</keyword>
<keyword evidence="2 8" id="KW-0813">Transport</keyword>
<proteinExistence type="inferred from homology"/>
<dbReference type="AlphaFoldDB" id="A0AAE3MCA8"/>
<dbReference type="EMBL" id="JAPDPI010000006">
    <property type="protein sequence ID" value="MCW3804914.1"/>
    <property type="molecule type" value="Genomic_DNA"/>
</dbReference>
<feature type="region of interest" description="Disordered" evidence="9">
    <location>
        <begin position="576"/>
        <end position="600"/>
    </location>
</feature>
<dbReference type="InterPro" id="IPR037066">
    <property type="entry name" value="Plug_dom_sf"/>
</dbReference>
<feature type="compositionally biased region" description="Polar residues" evidence="9">
    <location>
        <begin position="576"/>
        <end position="589"/>
    </location>
</feature>
<gene>
    <name evidence="12" type="ORF">OM074_04700</name>
</gene>
<evidence type="ECO:0000256" key="6">
    <source>
        <dbReference type="ARBA" id="ARBA00023136"/>
    </source>
</evidence>
<evidence type="ECO:0000313" key="13">
    <source>
        <dbReference type="Proteomes" id="UP001207408"/>
    </source>
</evidence>
<evidence type="ECO:0000313" key="12">
    <source>
        <dbReference type="EMBL" id="MCW3804914.1"/>
    </source>
</evidence>
<keyword evidence="5 10" id="KW-0732">Signal</keyword>
<dbReference type="Proteomes" id="UP001207408">
    <property type="component" value="Unassembled WGS sequence"/>
</dbReference>
<feature type="domain" description="TonB-dependent receptor plug" evidence="11">
    <location>
        <begin position="92"/>
        <end position="209"/>
    </location>
</feature>
<dbReference type="InterPro" id="IPR039426">
    <property type="entry name" value="TonB-dep_rcpt-like"/>
</dbReference>
<evidence type="ECO:0000256" key="3">
    <source>
        <dbReference type="ARBA" id="ARBA00022452"/>
    </source>
</evidence>
<dbReference type="PROSITE" id="PS52016">
    <property type="entry name" value="TONB_DEPENDENT_REC_3"/>
    <property type="match status" value="1"/>
</dbReference>
<dbReference type="InterPro" id="IPR036942">
    <property type="entry name" value="Beta-barrel_TonB_sf"/>
</dbReference>
<feature type="chain" id="PRO_5042244168" evidence="10">
    <location>
        <begin position="25"/>
        <end position="782"/>
    </location>
</feature>
<keyword evidence="7 8" id="KW-0998">Cell outer membrane</keyword>
<dbReference type="GO" id="GO:0009279">
    <property type="term" value="C:cell outer membrane"/>
    <property type="evidence" value="ECO:0007669"/>
    <property type="project" value="UniProtKB-SubCell"/>
</dbReference>
<comment type="caution">
    <text evidence="12">The sequence shown here is derived from an EMBL/GenBank/DDBJ whole genome shotgun (WGS) entry which is preliminary data.</text>
</comment>
<organism evidence="12 13">
    <name type="scientific">Plebeiibacterium marinum</name>
    <dbReference type="NCBI Taxonomy" id="2992111"/>
    <lineage>
        <taxon>Bacteria</taxon>
        <taxon>Pseudomonadati</taxon>
        <taxon>Bacteroidota</taxon>
        <taxon>Bacteroidia</taxon>
        <taxon>Marinilabiliales</taxon>
        <taxon>Marinilabiliaceae</taxon>
        <taxon>Plebeiibacterium</taxon>
    </lineage>
</organism>
<keyword evidence="4 8" id="KW-0812">Transmembrane</keyword>
<dbReference type="PANTHER" id="PTHR30069">
    <property type="entry name" value="TONB-DEPENDENT OUTER MEMBRANE RECEPTOR"/>
    <property type="match status" value="1"/>
</dbReference>
<comment type="subcellular location">
    <subcellularLocation>
        <location evidence="1 8">Cell outer membrane</location>
        <topology evidence="1 8">Multi-pass membrane protein</topology>
    </subcellularLocation>
</comment>
<evidence type="ECO:0000256" key="10">
    <source>
        <dbReference type="SAM" id="SignalP"/>
    </source>
</evidence>
<dbReference type="PANTHER" id="PTHR30069:SF29">
    <property type="entry name" value="HEMOGLOBIN AND HEMOGLOBIN-HAPTOGLOBIN-BINDING PROTEIN 1-RELATED"/>
    <property type="match status" value="1"/>
</dbReference>
<protein>
    <submittedName>
        <fullName evidence="12">TonB-dependent receptor plug domain-containing protein</fullName>
    </submittedName>
</protein>
<accession>A0AAE3MCA8</accession>
<dbReference type="Gene3D" id="2.40.170.20">
    <property type="entry name" value="TonB-dependent receptor, beta-barrel domain"/>
    <property type="match status" value="1"/>
</dbReference>
<evidence type="ECO:0000256" key="1">
    <source>
        <dbReference type="ARBA" id="ARBA00004571"/>
    </source>
</evidence>
<dbReference type="Gene3D" id="2.170.130.10">
    <property type="entry name" value="TonB-dependent receptor, plug domain"/>
    <property type="match status" value="1"/>
</dbReference>
<dbReference type="SUPFAM" id="SSF56935">
    <property type="entry name" value="Porins"/>
    <property type="match status" value="1"/>
</dbReference>
<feature type="signal peptide" evidence="10">
    <location>
        <begin position="1"/>
        <end position="24"/>
    </location>
</feature>
<name>A0AAE3MCA8_9BACT</name>
<evidence type="ECO:0000256" key="5">
    <source>
        <dbReference type="ARBA" id="ARBA00022729"/>
    </source>
</evidence>
<dbReference type="GO" id="GO:0015344">
    <property type="term" value="F:siderophore uptake transmembrane transporter activity"/>
    <property type="evidence" value="ECO:0007669"/>
    <property type="project" value="TreeGrafter"/>
</dbReference>
<evidence type="ECO:0000256" key="2">
    <source>
        <dbReference type="ARBA" id="ARBA00022448"/>
    </source>
</evidence>
<dbReference type="InterPro" id="IPR012910">
    <property type="entry name" value="Plug_dom"/>
</dbReference>
<comment type="similarity">
    <text evidence="8">Belongs to the TonB-dependent receptor family.</text>
</comment>
<evidence type="ECO:0000259" key="11">
    <source>
        <dbReference type="Pfam" id="PF07715"/>
    </source>
</evidence>